<accession>C6E0X1</accession>
<feature type="transmembrane region" description="Helical" evidence="6">
    <location>
        <begin position="262"/>
        <end position="285"/>
    </location>
</feature>
<evidence type="ECO:0000256" key="6">
    <source>
        <dbReference type="SAM" id="Phobius"/>
    </source>
</evidence>
<evidence type="ECO:0000256" key="1">
    <source>
        <dbReference type="ARBA" id="ARBA00004651"/>
    </source>
</evidence>
<evidence type="ECO:0000256" key="3">
    <source>
        <dbReference type="ARBA" id="ARBA00022692"/>
    </source>
</evidence>
<evidence type="ECO:0000256" key="2">
    <source>
        <dbReference type="ARBA" id="ARBA00022475"/>
    </source>
</evidence>
<evidence type="ECO:0000256" key="4">
    <source>
        <dbReference type="ARBA" id="ARBA00022989"/>
    </source>
</evidence>
<feature type="transmembrane region" description="Helical" evidence="6">
    <location>
        <begin position="43"/>
        <end position="71"/>
    </location>
</feature>
<keyword evidence="3 6" id="KW-0812">Transmembrane</keyword>
<protein>
    <submittedName>
        <fullName evidence="7">Inner-membrane translocator</fullName>
    </submittedName>
</protein>
<dbReference type="STRING" id="443144.GM21_0737"/>
<feature type="transmembrane region" description="Helical" evidence="6">
    <location>
        <begin position="211"/>
        <end position="231"/>
    </location>
</feature>
<dbReference type="EMBL" id="CP001661">
    <property type="protein sequence ID" value="ACT16811.1"/>
    <property type="molecule type" value="Genomic_DNA"/>
</dbReference>
<keyword evidence="5 6" id="KW-0472">Membrane</keyword>
<organism evidence="7">
    <name type="scientific">Geobacter sp. (strain M21)</name>
    <dbReference type="NCBI Taxonomy" id="443144"/>
    <lineage>
        <taxon>Bacteria</taxon>
        <taxon>Pseudomonadati</taxon>
        <taxon>Thermodesulfobacteriota</taxon>
        <taxon>Desulfuromonadia</taxon>
        <taxon>Geobacterales</taxon>
        <taxon>Geobacteraceae</taxon>
        <taxon>Geobacter</taxon>
    </lineage>
</organism>
<dbReference type="Pfam" id="PF02653">
    <property type="entry name" value="BPD_transp_2"/>
    <property type="match status" value="1"/>
</dbReference>
<dbReference type="CDD" id="cd06574">
    <property type="entry name" value="TM_PBP1_branched-chain-AA_like"/>
    <property type="match status" value="1"/>
</dbReference>
<name>C6E0X1_GEOSM</name>
<gene>
    <name evidence="7" type="ordered locus">GM21_0737</name>
</gene>
<keyword evidence="4 6" id="KW-1133">Transmembrane helix</keyword>
<evidence type="ECO:0000313" key="7">
    <source>
        <dbReference type="EMBL" id="ACT16811.1"/>
    </source>
</evidence>
<comment type="subcellular location">
    <subcellularLocation>
        <location evidence="1">Cell membrane</location>
        <topology evidence="1">Multi-pass membrane protein</topology>
    </subcellularLocation>
</comment>
<dbReference type="GO" id="GO:0022857">
    <property type="term" value="F:transmembrane transporter activity"/>
    <property type="evidence" value="ECO:0007669"/>
    <property type="project" value="InterPro"/>
</dbReference>
<feature type="transmembrane region" description="Helical" evidence="6">
    <location>
        <begin position="238"/>
        <end position="256"/>
    </location>
</feature>
<feature type="transmembrane region" description="Helical" evidence="6">
    <location>
        <begin position="83"/>
        <end position="102"/>
    </location>
</feature>
<dbReference type="HOGENOM" id="CLU_067296_0_0_7"/>
<dbReference type="PANTHER" id="PTHR32196:SF69">
    <property type="entry name" value="BRANCHED-CHAIN AMINO ACID TRANSPORT SYSTEM, PERMEASE PROTEIN"/>
    <property type="match status" value="1"/>
</dbReference>
<evidence type="ECO:0000256" key="5">
    <source>
        <dbReference type="ARBA" id="ARBA00023136"/>
    </source>
</evidence>
<feature type="transmembrane region" description="Helical" evidence="6">
    <location>
        <begin position="5"/>
        <end position="23"/>
    </location>
</feature>
<dbReference type="InterPro" id="IPR001851">
    <property type="entry name" value="ABC_transp_permease"/>
</dbReference>
<sequence length="300" mass="32062">MIEGIFVEGLIYGIMVLGVFISFRVLDFPDLTVDGSFPLGAALMVQCLLMGMNGWLALLVAFAGGVAAGAVTALIHNHLKVPNLLAGILTMTMLYSVNIRILGNRANVPVLNQSTILSQVTEKFTGIIPDEYILLLFFLVVALAVKFMLDLFFRTDLGMTLGAMGNNEQMVVSQGVNPKTLKTIGVGLSNGLVAVSGAFAAQYLGFADVGLGQGIIVSGLASVMIGEFLVLKSNRIGVLTLCALAGSVCFYAVMYVGRYYGYLIHMTPSDLNLIKGVLIILLLVLTQAKKFKKVPFKVAK</sequence>
<dbReference type="OrthoDB" id="9778389at2"/>
<proteinExistence type="predicted"/>
<dbReference type="AlphaFoldDB" id="C6E0X1"/>
<dbReference type="PANTHER" id="PTHR32196">
    <property type="entry name" value="ABC TRANSPORTER PERMEASE PROTEIN YPHD-RELATED-RELATED"/>
    <property type="match status" value="1"/>
</dbReference>
<dbReference type="eggNOG" id="COG4120">
    <property type="taxonomic scope" value="Bacteria"/>
</dbReference>
<feature type="transmembrane region" description="Helical" evidence="6">
    <location>
        <begin position="132"/>
        <end position="153"/>
    </location>
</feature>
<keyword evidence="2" id="KW-1003">Cell membrane</keyword>
<dbReference type="KEGG" id="gem:GM21_0737"/>
<reference evidence="7" key="1">
    <citation type="submission" date="2009-07" db="EMBL/GenBank/DDBJ databases">
        <title>Complete sequence of Geobacter sp. M21.</title>
        <authorList>
            <consortium name="US DOE Joint Genome Institute"/>
            <person name="Lucas S."/>
            <person name="Copeland A."/>
            <person name="Lapidus A."/>
            <person name="Glavina del Rio T."/>
            <person name="Dalin E."/>
            <person name="Tice H."/>
            <person name="Bruce D."/>
            <person name="Goodwin L."/>
            <person name="Pitluck S."/>
            <person name="Saunders E."/>
            <person name="Brettin T."/>
            <person name="Detter J.C."/>
            <person name="Han C."/>
            <person name="Larimer F."/>
            <person name="Land M."/>
            <person name="Hauser L."/>
            <person name="Kyrpides N."/>
            <person name="Ovchinnikova G."/>
            <person name="Lovley D."/>
        </authorList>
    </citation>
    <scope>NUCLEOTIDE SEQUENCE [LARGE SCALE GENOMIC DNA]</scope>
    <source>
        <strain evidence="7">M21</strain>
    </source>
</reference>
<dbReference type="GO" id="GO:0005886">
    <property type="term" value="C:plasma membrane"/>
    <property type="evidence" value="ECO:0007669"/>
    <property type="project" value="UniProtKB-SubCell"/>
</dbReference>